<evidence type="ECO:0000313" key="3">
    <source>
        <dbReference type="Proteomes" id="UP001595685"/>
    </source>
</evidence>
<name>A0ABV7WBK6_9MICO</name>
<dbReference type="PANTHER" id="PTHR30336:SF20">
    <property type="entry name" value="DUF218 DOMAIN-CONTAINING PROTEIN"/>
    <property type="match status" value="1"/>
</dbReference>
<comment type="caution">
    <text evidence="2">The sequence shown here is derived from an EMBL/GenBank/DDBJ whole genome shotgun (WGS) entry which is preliminary data.</text>
</comment>
<sequence length="260" mass="27972">MPPAADGDAAPGDAAAVRADLDLVAAYLARRDVADLDEVDQVDGPFDVVVLLGSALLGPERTAARVLAGGTARRLLVCGGVGHSTELLWRAVEADPALSGVRTRGRPEAHVLVDVLVEHLDVPREGLLVEDRSTTCGSNATEARRVLAEHGVPSDRVLLLQDPTMQRRSHACFVRAWGDDRPFTSFAPSVPRVAGLGEDVEGGWTFDRFVGLLLGEVRRLHDDEDGYGPRGAGFIDHVDVPEEVLAAARRLRSRYPDLVR</sequence>
<keyword evidence="3" id="KW-1185">Reference proteome</keyword>
<protein>
    <submittedName>
        <fullName evidence="2">YdcF family protein</fullName>
    </submittedName>
</protein>
<dbReference type="RefSeq" id="WP_340289161.1">
    <property type="nucleotide sequence ID" value="NZ_JBBEOI010000005.1"/>
</dbReference>
<reference evidence="3" key="1">
    <citation type="journal article" date="2019" name="Int. J. Syst. Evol. Microbiol.">
        <title>The Global Catalogue of Microorganisms (GCM) 10K type strain sequencing project: providing services to taxonomists for standard genome sequencing and annotation.</title>
        <authorList>
            <consortium name="The Broad Institute Genomics Platform"/>
            <consortium name="The Broad Institute Genome Sequencing Center for Infectious Disease"/>
            <person name="Wu L."/>
            <person name="Ma J."/>
        </authorList>
    </citation>
    <scope>NUCLEOTIDE SEQUENCE [LARGE SCALE GENOMIC DNA]</scope>
    <source>
        <strain evidence="3">NCAIM B.02333</strain>
    </source>
</reference>
<accession>A0ABV7WBK6</accession>
<evidence type="ECO:0000259" key="1">
    <source>
        <dbReference type="Pfam" id="PF02698"/>
    </source>
</evidence>
<dbReference type="Gene3D" id="1.10.3620.10">
    <property type="entry name" value="YdcF like domain"/>
    <property type="match status" value="1"/>
</dbReference>
<proteinExistence type="predicted"/>
<feature type="domain" description="DUF218" evidence="1">
    <location>
        <begin position="47"/>
        <end position="176"/>
    </location>
</feature>
<dbReference type="Pfam" id="PF02698">
    <property type="entry name" value="DUF218"/>
    <property type="match status" value="1"/>
</dbReference>
<dbReference type="Gene3D" id="3.40.50.620">
    <property type="entry name" value="HUPs"/>
    <property type="match status" value="1"/>
</dbReference>
<dbReference type="CDD" id="cd06259">
    <property type="entry name" value="YdcF-like"/>
    <property type="match status" value="1"/>
</dbReference>
<dbReference type="PANTHER" id="PTHR30336">
    <property type="entry name" value="INNER MEMBRANE PROTEIN, PROBABLE PERMEASE"/>
    <property type="match status" value="1"/>
</dbReference>
<gene>
    <name evidence="2" type="ORF">ACFOLH_00315</name>
</gene>
<evidence type="ECO:0000313" key="2">
    <source>
        <dbReference type="EMBL" id="MFC3686779.1"/>
    </source>
</evidence>
<dbReference type="InterPro" id="IPR014729">
    <property type="entry name" value="Rossmann-like_a/b/a_fold"/>
</dbReference>
<dbReference type="Proteomes" id="UP001595685">
    <property type="component" value="Unassembled WGS sequence"/>
</dbReference>
<dbReference type="InterPro" id="IPR003848">
    <property type="entry name" value="DUF218"/>
</dbReference>
<dbReference type="InterPro" id="IPR051599">
    <property type="entry name" value="Cell_Envelope_Assoc"/>
</dbReference>
<organism evidence="2 3">
    <name type="scientific">Aquipuribacter hungaricus</name>
    <dbReference type="NCBI Taxonomy" id="545624"/>
    <lineage>
        <taxon>Bacteria</taxon>
        <taxon>Bacillati</taxon>
        <taxon>Actinomycetota</taxon>
        <taxon>Actinomycetes</taxon>
        <taxon>Micrococcales</taxon>
        <taxon>Intrasporangiaceae</taxon>
        <taxon>Aquipuribacter</taxon>
    </lineage>
</organism>
<dbReference type="EMBL" id="JBHRWW010000001">
    <property type="protein sequence ID" value="MFC3686779.1"/>
    <property type="molecule type" value="Genomic_DNA"/>
</dbReference>